<evidence type="ECO:0000313" key="6">
    <source>
        <dbReference type="Proteomes" id="UP000049455"/>
    </source>
</evidence>
<dbReference type="InterPro" id="IPR005143">
    <property type="entry name" value="TF_LuxR_autoind-bd_dom"/>
</dbReference>
<keyword evidence="3" id="KW-0804">Transcription</keyword>
<reference evidence="5 6" key="1">
    <citation type="submission" date="2015-09" db="EMBL/GenBank/DDBJ databases">
        <authorList>
            <person name="Jackson K.R."/>
            <person name="Lunt B.L."/>
            <person name="Fisher J.N.B."/>
            <person name="Gardner A.V."/>
            <person name="Bailey M.E."/>
            <person name="Deus L.M."/>
            <person name="Earl A.S."/>
            <person name="Gibby P.D."/>
            <person name="Hartmann K.A."/>
            <person name="Liu J.E."/>
            <person name="Manci A.M."/>
            <person name="Nielsen D.A."/>
            <person name="Solomon M.B."/>
            <person name="Breakwell D.P."/>
            <person name="Burnett S.H."/>
            <person name="Grose J.H."/>
        </authorList>
    </citation>
    <scope>NUCLEOTIDE SEQUENCE [LARGE SCALE GENOMIC DNA]</scope>
    <source>
        <strain evidence="5 6">CECT 7799</strain>
    </source>
</reference>
<dbReference type="EMBL" id="CYPR01000247">
    <property type="protein sequence ID" value="CUH40996.1"/>
    <property type="molecule type" value="Genomic_DNA"/>
</dbReference>
<accession>A0A0M7BI17</accession>
<keyword evidence="1" id="KW-0805">Transcription regulation</keyword>
<dbReference type="Gene3D" id="3.30.450.80">
    <property type="entry name" value="Transcription factor LuxR-like, autoinducer-binding domain"/>
    <property type="match status" value="1"/>
</dbReference>
<keyword evidence="6" id="KW-1185">Reference proteome</keyword>
<dbReference type="GO" id="GO:0003677">
    <property type="term" value="F:DNA binding"/>
    <property type="evidence" value="ECO:0007669"/>
    <property type="project" value="UniProtKB-KW"/>
</dbReference>
<organism evidence="5 6">
    <name type="scientific">Jannaschia seosinensis</name>
    <dbReference type="NCBI Taxonomy" id="313367"/>
    <lineage>
        <taxon>Bacteria</taxon>
        <taxon>Pseudomonadati</taxon>
        <taxon>Pseudomonadota</taxon>
        <taxon>Alphaproteobacteria</taxon>
        <taxon>Rhodobacterales</taxon>
        <taxon>Roseobacteraceae</taxon>
        <taxon>Jannaschia</taxon>
    </lineage>
</organism>
<dbReference type="Pfam" id="PF03472">
    <property type="entry name" value="Autoind_bind"/>
    <property type="match status" value="1"/>
</dbReference>
<evidence type="ECO:0000256" key="2">
    <source>
        <dbReference type="ARBA" id="ARBA00023125"/>
    </source>
</evidence>
<dbReference type="InterPro" id="IPR036693">
    <property type="entry name" value="TF_LuxR_autoind-bd_dom_sf"/>
</dbReference>
<proteinExistence type="predicted"/>
<dbReference type="Proteomes" id="UP000049455">
    <property type="component" value="Unassembled WGS sequence"/>
</dbReference>
<dbReference type="STRING" id="313367.JSE7799_03737"/>
<evidence type="ECO:0000259" key="4">
    <source>
        <dbReference type="Pfam" id="PF03472"/>
    </source>
</evidence>
<dbReference type="SUPFAM" id="SSF75516">
    <property type="entry name" value="Pheromone-binding domain of LuxR-like quorum-sensing transcription factors"/>
    <property type="match status" value="1"/>
</dbReference>
<feature type="domain" description="Transcription factor LuxR-like autoinducer-binding" evidence="4">
    <location>
        <begin position="31"/>
        <end position="119"/>
    </location>
</feature>
<evidence type="ECO:0000256" key="1">
    <source>
        <dbReference type="ARBA" id="ARBA00023015"/>
    </source>
</evidence>
<name>A0A0M7BI17_9RHOB</name>
<evidence type="ECO:0000256" key="3">
    <source>
        <dbReference type="ARBA" id="ARBA00023163"/>
    </source>
</evidence>
<protein>
    <submittedName>
        <fullName evidence="5">Autoinducer binding domain protein</fullName>
    </submittedName>
</protein>
<gene>
    <name evidence="5" type="ORF">JSE7799_03737</name>
</gene>
<sequence>MTTLLQQLKELAPEGFGFGAHIRFAAPLYQRSAYPEAWRELYGRQNYALRDPMMFWAIANSGAIRWSEIEMPDPFSVLEKARAYGLNFGVVISCGPITSRTVLGLASSLREFTGDEMTWATSIALEIHRVTEPVASLPPELDAARRADALGVSPSEAAAEMDIPPAAYLTRLARARDMAGAGSPAGASGIP</sequence>
<evidence type="ECO:0000313" key="5">
    <source>
        <dbReference type="EMBL" id="CUH40996.1"/>
    </source>
</evidence>
<dbReference type="AlphaFoldDB" id="A0A0M7BI17"/>
<keyword evidence="2" id="KW-0238">DNA-binding</keyword>